<accession>A0ABW1NQM3</accession>
<reference evidence="3" key="1">
    <citation type="journal article" date="2019" name="Int. J. Syst. Evol. Microbiol.">
        <title>The Global Catalogue of Microorganisms (GCM) 10K type strain sequencing project: providing services to taxonomists for standard genome sequencing and annotation.</title>
        <authorList>
            <consortium name="The Broad Institute Genomics Platform"/>
            <consortium name="The Broad Institute Genome Sequencing Center for Infectious Disease"/>
            <person name="Wu L."/>
            <person name="Ma J."/>
        </authorList>
    </citation>
    <scope>NUCLEOTIDE SEQUENCE [LARGE SCALE GENOMIC DNA]</scope>
    <source>
        <strain evidence="3">JCM 30346</strain>
    </source>
</reference>
<evidence type="ECO:0000313" key="3">
    <source>
        <dbReference type="Proteomes" id="UP001596137"/>
    </source>
</evidence>
<dbReference type="EMBL" id="JBHSRF010000044">
    <property type="protein sequence ID" value="MFC6084537.1"/>
    <property type="molecule type" value="Genomic_DNA"/>
</dbReference>
<gene>
    <name evidence="2" type="ORF">ACFP1K_25490</name>
</gene>
<evidence type="ECO:0000313" key="2">
    <source>
        <dbReference type="EMBL" id="MFC6084537.1"/>
    </source>
</evidence>
<organism evidence="2 3">
    <name type="scientific">Sphaerisporangium aureirubrum</name>
    <dbReference type="NCBI Taxonomy" id="1544736"/>
    <lineage>
        <taxon>Bacteria</taxon>
        <taxon>Bacillati</taxon>
        <taxon>Actinomycetota</taxon>
        <taxon>Actinomycetes</taxon>
        <taxon>Streptosporangiales</taxon>
        <taxon>Streptosporangiaceae</taxon>
        <taxon>Sphaerisporangium</taxon>
    </lineage>
</organism>
<keyword evidence="3" id="KW-1185">Reference proteome</keyword>
<proteinExistence type="predicted"/>
<protein>
    <recommendedName>
        <fullName evidence="4">Condensation domain-containing protein</fullName>
    </recommendedName>
</protein>
<evidence type="ECO:0000256" key="1">
    <source>
        <dbReference type="SAM" id="MobiDB-lite"/>
    </source>
</evidence>
<dbReference type="RefSeq" id="WP_380757701.1">
    <property type="nucleotide sequence ID" value="NZ_JBHSRF010000044.1"/>
</dbReference>
<dbReference type="Proteomes" id="UP001596137">
    <property type="component" value="Unassembled WGS sequence"/>
</dbReference>
<comment type="caution">
    <text evidence="2">The sequence shown here is derived from an EMBL/GenBank/DDBJ whole genome shotgun (WGS) entry which is preliminary data.</text>
</comment>
<sequence>MVHEYGRRVAGGVAALDRPTSLTEFLARFVVPGEQDAARAVEAAFAALHGHAVPLTELFSPGPGENGPPDAEPRLGVRSSPVPLLTADATSPPVRWSVIAYHGT</sequence>
<evidence type="ECO:0008006" key="4">
    <source>
        <dbReference type="Google" id="ProtNLM"/>
    </source>
</evidence>
<feature type="region of interest" description="Disordered" evidence="1">
    <location>
        <begin position="57"/>
        <end position="78"/>
    </location>
</feature>
<name>A0ABW1NQM3_9ACTN</name>